<accession>A0A1L9BFS4</accession>
<name>A0A1L9BFS4_9BACT</name>
<keyword evidence="6 7" id="KW-0472">Membrane</keyword>
<evidence type="ECO:0000256" key="6">
    <source>
        <dbReference type="ARBA" id="ARBA00023136"/>
    </source>
</evidence>
<sequence length="132" mass="14195">MNASRGSTLGWTLVRVVFGLSLAFAHGLPKVTGDMSRFAQGVEALGFPYPLYFAWAAALSELVGGLLVALGLFTRLAAFFVACTMGVALYQHRMDAFGRMELAVLYLAVFLAAVFIGGGPLSVDAKMRRRPF</sequence>
<comment type="similarity">
    <text evidence="2">Belongs to the DoxX family.</text>
</comment>
<dbReference type="STRING" id="83449.BON30_09120"/>
<evidence type="ECO:0000313" key="9">
    <source>
        <dbReference type="Proteomes" id="UP000182229"/>
    </source>
</evidence>
<organism evidence="8 9">
    <name type="scientific">Cystobacter ferrugineus</name>
    <dbReference type="NCBI Taxonomy" id="83449"/>
    <lineage>
        <taxon>Bacteria</taxon>
        <taxon>Pseudomonadati</taxon>
        <taxon>Myxococcota</taxon>
        <taxon>Myxococcia</taxon>
        <taxon>Myxococcales</taxon>
        <taxon>Cystobacterineae</taxon>
        <taxon>Archangiaceae</taxon>
        <taxon>Cystobacter</taxon>
    </lineage>
</organism>
<keyword evidence="4 7" id="KW-0812">Transmembrane</keyword>
<dbReference type="Pfam" id="PF07681">
    <property type="entry name" value="DoxX"/>
    <property type="match status" value="1"/>
</dbReference>
<dbReference type="RefSeq" id="WP_071897492.1">
    <property type="nucleotide sequence ID" value="NZ_MPIN01000002.1"/>
</dbReference>
<feature type="transmembrane region" description="Helical" evidence="7">
    <location>
        <begin position="76"/>
        <end position="92"/>
    </location>
</feature>
<dbReference type="InterPro" id="IPR051907">
    <property type="entry name" value="DoxX-like_oxidoreductase"/>
</dbReference>
<evidence type="ECO:0000256" key="2">
    <source>
        <dbReference type="ARBA" id="ARBA00006679"/>
    </source>
</evidence>
<dbReference type="PANTHER" id="PTHR33452">
    <property type="entry name" value="OXIDOREDUCTASE CATD-RELATED"/>
    <property type="match status" value="1"/>
</dbReference>
<dbReference type="OrthoDB" id="5515215at2"/>
<dbReference type="GO" id="GO:0005886">
    <property type="term" value="C:plasma membrane"/>
    <property type="evidence" value="ECO:0007669"/>
    <property type="project" value="UniProtKB-SubCell"/>
</dbReference>
<reference evidence="9" key="1">
    <citation type="submission" date="2016-11" db="EMBL/GenBank/DDBJ databases">
        <authorList>
            <person name="Shukria A."/>
            <person name="Stevens D.C."/>
        </authorList>
    </citation>
    <scope>NUCLEOTIDE SEQUENCE [LARGE SCALE GENOMIC DNA]</scope>
    <source>
        <strain evidence="9">Cbfe23</strain>
    </source>
</reference>
<keyword evidence="9" id="KW-1185">Reference proteome</keyword>
<dbReference type="AlphaFoldDB" id="A0A1L9BFS4"/>
<reference evidence="8 9" key="2">
    <citation type="submission" date="2016-12" db="EMBL/GenBank/DDBJ databases">
        <title>Draft Genome Sequence of Cystobacter ferrugineus Strain Cbfe23.</title>
        <authorList>
            <person name="Akbar S."/>
            <person name="Dowd S.E."/>
            <person name="Stevens D.C."/>
        </authorList>
    </citation>
    <scope>NUCLEOTIDE SEQUENCE [LARGE SCALE GENOMIC DNA]</scope>
    <source>
        <strain evidence="8 9">Cbfe23</strain>
    </source>
</reference>
<dbReference type="InterPro" id="IPR032808">
    <property type="entry name" value="DoxX"/>
</dbReference>
<evidence type="ECO:0000313" key="8">
    <source>
        <dbReference type="EMBL" id="OJH41056.1"/>
    </source>
</evidence>
<comment type="caution">
    <text evidence="8">The sequence shown here is derived from an EMBL/GenBank/DDBJ whole genome shotgun (WGS) entry which is preliminary data.</text>
</comment>
<comment type="subcellular location">
    <subcellularLocation>
        <location evidence="1">Cell membrane</location>
        <topology evidence="1">Multi-pass membrane protein</topology>
    </subcellularLocation>
</comment>
<proteinExistence type="inferred from homology"/>
<keyword evidence="5 7" id="KW-1133">Transmembrane helix</keyword>
<keyword evidence="3" id="KW-1003">Cell membrane</keyword>
<evidence type="ECO:0000256" key="4">
    <source>
        <dbReference type="ARBA" id="ARBA00022692"/>
    </source>
</evidence>
<dbReference type="PANTHER" id="PTHR33452:SF1">
    <property type="entry name" value="INNER MEMBRANE PROTEIN YPHA-RELATED"/>
    <property type="match status" value="1"/>
</dbReference>
<gene>
    <name evidence="8" type="ORF">BON30_09120</name>
</gene>
<dbReference type="EMBL" id="MPIN01000002">
    <property type="protein sequence ID" value="OJH41056.1"/>
    <property type="molecule type" value="Genomic_DNA"/>
</dbReference>
<evidence type="ECO:0000256" key="7">
    <source>
        <dbReference type="SAM" id="Phobius"/>
    </source>
</evidence>
<dbReference type="Proteomes" id="UP000182229">
    <property type="component" value="Unassembled WGS sequence"/>
</dbReference>
<evidence type="ECO:0000256" key="5">
    <source>
        <dbReference type="ARBA" id="ARBA00022989"/>
    </source>
</evidence>
<evidence type="ECO:0000256" key="3">
    <source>
        <dbReference type="ARBA" id="ARBA00022475"/>
    </source>
</evidence>
<protein>
    <submittedName>
        <fullName evidence="8">Quinol oxidase</fullName>
    </submittedName>
</protein>
<feature type="transmembrane region" description="Helical" evidence="7">
    <location>
        <begin position="49"/>
        <end position="69"/>
    </location>
</feature>
<feature type="transmembrane region" description="Helical" evidence="7">
    <location>
        <begin position="104"/>
        <end position="123"/>
    </location>
</feature>
<evidence type="ECO:0000256" key="1">
    <source>
        <dbReference type="ARBA" id="ARBA00004651"/>
    </source>
</evidence>